<dbReference type="PANTHER" id="PTHR21137">
    <property type="entry name" value="ODORANT RECEPTOR"/>
    <property type="match status" value="1"/>
</dbReference>
<evidence type="ECO:0000256" key="5">
    <source>
        <dbReference type="ARBA" id="ARBA00022725"/>
    </source>
</evidence>
<evidence type="ECO:0000313" key="12">
    <source>
        <dbReference type="Proteomes" id="UP001430953"/>
    </source>
</evidence>
<keyword evidence="5 10" id="KW-0552">Olfaction</keyword>
<keyword evidence="3 10" id="KW-0716">Sensory transduction</keyword>
<dbReference type="EMBL" id="JADYXP020000002">
    <property type="protein sequence ID" value="KAL0129902.1"/>
    <property type="molecule type" value="Genomic_DNA"/>
</dbReference>
<dbReference type="AlphaFoldDB" id="A0AAW2GRI3"/>
<feature type="transmembrane region" description="Helical" evidence="10">
    <location>
        <begin position="73"/>
        <end position="93"/>
    </location>
</feature>
<keyword evidence="9 10" id="KW-0807">Transducer</keyword>
<gene>
    <name evidence="11" type="ORF">PUN28_001866</name>
</gene>
<dbReference type="Pfam" id="PF02949">
    <property type="entry name" value="7tm_6"/>
    <property type="match status" value="1"/>
</dbReference>
<keyword evidence="7 10" id="KW-0472">Membrane</keyword>
<comment type="caution">
    <text evidence="11">The sequence shown here is derived from an EMBL/GenBank/DDBJ whole genome shotgun (WGS) entry which is preliminary data.</text>
</comment>
<dbReference type="InterPro" id="IPR004117">
    <property type="entry name" value="7tm6_olfct_rcpt"/>
</dbReference>
<keyword evidence="8 10" id="KW-0675">Receptor</keyword>
<evidence type="ECO:0000256" key="7">
    <source>
        <dbReference type="ARBA" id="ARBA00023136"/>
    </source>
</evidence>
<evidence type="ECO:0000256" key="4">
    <source>
        <dbReference type="ARBA" id="ARBA00022692"/>
    </source>
</evidence>
<protein>
    <recommendedName>
        <fullName evidence="10">Odorant receptor</fullName>
    </recommendedName>
</protein>
<dbReference type="GO" id="GO:0004984">
    <property type="term" value="F:olfactory receptor activity"/>
    <property type="evidence" value="ECO:0007669"/>
    <property type="project" value="InterPro"/>
</dbReference>
<evidence type="ECO:0000256" key="10">
    <source>
        <dbReference type="RuleBase" id="RU351113"/>
    </source>
</evidence>
<keyword evidence="6 10" id="KW-1133">Transmembrane helix</keyword>
<proteinExistence type="inferred from homology"/>
<feature type="transmembrane region" description="Helical" evidence="10">
    <location>
        <begin position="293"/>
        <end position="315"/>
    </location>
</feature>
<feature type="transmembrane region" description="Helical" evidence="10">
    <location>
        <begin position="256"/>
        <end position="281"/>
    </location>
</feature>
<evidence type="ECO:0000256" key="9">
    <source>
        <dbReference type="ARBA" id="ARBA00023224"/>
    </source>
</evidence>
<dbReference type="Proteomes" id="UP001430953">
    <property type="component" value="Unassembled WGS sequence"/>
</dbReference>
<dbReference type="GO" id="GO:0007165">
    <property type="term" value="P:signal transduction"/>
    <property type="evidence" value="ECO:0007669"/>
    <property type="project" value="UniProtKB-KW"/>
</dbReference>
<keyword evidence="4 10" id="KW-0812">Transmembrane</keyword>
<organism evidence="11 12">
    <name type="scientific">Cardiocondyla obscurior</name>
    <dbReference type="NCBI Taxonomy" id="286306"/>
    <lineage>
        <taxon>Eukaryota</taxon>
        <taxon>Metazoa</taxon>
        <taxon>Ecdysozoa</taxon>
        <taxon>Arthropoda</taxon>
        <taxon>Hexapoda</taxon>
        <taxon>Insecta</taxon>
        <taxon>Pterygota</taxon>
        <taxon>Neoptera</taxon>
        <taxon>Endopterygota</taxon>
        <taxon>Hymenoptera</taxon>
        <taxon>Apocrita</taxon>
        <taxon>Aculeata</taxon>
        <taxon>Formicoidea</taxon>
        <taxon>Formicidae</taxon>
        <taxon>Myrmicinae</taxon>
        <taxon>Cardiocondyla</taxon>
    </lineage>
</organism>
<dbReference type="GO" id="GO:0005549">
    <property type="term" value="F:odorant binding"/>
    <property type="evidence" value="ECO:0007669"/>
    <property type="project" value="InterPro"/>
</dbReference>
<comment type="subcellular location">
    <subcellularLocation>
        <location evidence="1 10">Cell membrane</location>
        <topology evidence="1 10">Multi-pass membrane protein</topology>
    </subcellularLocation>
</comment>
<feature type="transmembrane region" description="Helical" evidence="10">
    <location>
        <begin position="128"/>
        <end position="151"/>
    </location>
</feature>
<evidence type="ECO:0000256" key="2">
    <source>
        <dbReference type="ARBA" id="ARBA00022475"/>
    </source>
</evidence>
<dbReference type="PANTHER" id="PTHR21137:SF35">
    <property type="entry name" value="ODORANT RECEPTOR 19A-RELATED"/>
    <property type="match status" value="1"/>
</dbReference>
<feature type="transmembrane region" description="Helical" evidence="10">
    <location>
        <begin position="37"/>
        <end position="57"/>
    </location>
</feature>
<dbReference type="GO" id="GO:0005886">
    <property type="term" value="C:plasma membrane"/>
    <property type="evidence" value="ECO:0007669"/>
    <property type="project" value="UniProtKB-SubCell"/>
</dbReference>
<keyword evidence="12" id="KW-1185">Reference proteome</keyword>
<accession>A0AAW2GRI3</accession>
<keyword evidence="2" id="KW-1003">Cell membrane</keyword>
<sequence length="392" mass="44900">MTMTMTWNTDMAYAFNPYKILTLPLGIWPLQNYNTFALIRSIVCCSSLTVLMILVFLEITCGNNNAYVQLDNLEIIFCSILALLKLLSFRIYANNLIRNFSSAMKDYLAIDTEEKRTIMRRHAYMGRLICYSVLSLAYLASILFMLVALIADNEEVRANVSKSQMSQLPVPLTFLGEVHVSTGVYMLISIFQYMVLTLTTTSNCGNDSLILAIILHICGQMEVLKIEFNNYDVKNKSKSFSALALRHYYLIEHAELLVNVISFVLLLQMLFSCLFVSLMGFQFILALKTNDAVMIFKTTIVLTALMLQLFFYSIVGDYLKYQMEEVGHSIYNCNWYDFPLILMRNVLFVIMRSQQPVQLLAGRFFVVDIKSYMAIVKSAISYISVLRVMVDE</sequence>
<evidence type="ECO:0000256" key="3">
    <source>
        <dbReference type="ARBA" id="ARBA00022606"/>
    </source>
</evidence>
<feature type="transmembrane region" description="Helical" evidence="10">
    <location>
        <begin position="171"/>
        <end position="196"/>
    </location>
</feature>
<name>A0AAW2GRI3_9HYME</name>
<evidence type="ECO:0000256" key="8">
    <source>
        <dbReference type="ARBA" id="ARBA00023170"/>
    </source>
</evidence>
<evidence type="ECO:0000313" key="11">
    <source>
        <dbReference type="EMBL" id="KAL0129902.1"/>
    </source>
</evidence>
<reference evidence="11 12" key="1">
    <citation type="submission" date="2023-03" db="EMBL/GenBank/DDBJ databases">
        <title>High recombination rates correlate with genetic variation in Cardiocondyla obscurior ants.</title>
        <authorList>
            <person name="Errbii M."/>
        </authorList>
    </citation>
    <scope>NUCLEOTIDE SEQUENCE [LARGE SCALE GENOMIC DNA]</scope>
    <source>
        <strain evidence="11">Alpha-2009</strain>
        <tissue evidence="11">Whole body</tissue>
    </source>
</reference>
<evidence type="ECO:0000256" key="1">
    <source>
        <dbReference type="ARBA" id="ARBA00004651"/>
    </source>
</evidence>
<evidence type="ECO:0000256" key="6">
    <source>
        <dbReference type="ARBA" id="ARBA00022989"/>
    </source>
</evidence>
<comment type="similarity">
    <text evidence="10">Belongs to the insect chemoreceptor superfamily. Heteromeric odorant receptor channel (TC 1.A.69) family.</text>
</comment>
<comment type="caution">
    <text evidence="10">Lacks conserved residue(s) required for the propagation of feature annotation.</text>
</comment>